<comment type="caution">
    <text evidence="1">The sequence shown here is derived from an EMBL/GenBank/DDBJ whole genome shotgun (WGS) entry which is preliminary data.</text>
</comment>
<name>A0A917P811_9DEIO</name>
<reference evidence="1" key="2">
    <citation type="submission" date="2020-09" db="EMBL/GenBank/DDBJ databases">
        <authorList>
            <person name="Sun Q."/>
            <person name="Ohkuma M."/>
        </authorList>
    </citation>
    <scope>NUCLEOTIDE SEQUENCE</scope>
    <source>
        <strain evidence="1">JCM 14371</strain>
    </source>
</reference>
<dbReference type="AlphaFoldDB" id="A0A917P811"/>
<dbReference type="SUPFAM" id="SSF109854">
    <property type="entry name" value="DinB/YfiT-like putative metalloenzymes"/>
    <property type="match status" value="1"/>
</dbReference>
<protein>
    <recommendedName>
        <fullName evidence="3">DUF664 domain-containing protein</fullName>
    </recommendedName>
</protein>
<evidence type="ECO:0000313" key="2">
    <source>
        <dbReference type="Proteomes" id="UP000635726"/>
    </source>
</evidence>
<gene>
    <name evidence="1" type="ORF">GCM10008939_07850</name>
</gene>
<dbReference type="EMBL" id="BMOE01000001">
    <property type="protein sequence ID" value="GGJ66238.1"/>
    <property type="molecule type" value="Genomic_DNA"/>
</dbReference>
<proteinExistence type="predicted"/>
<dbReference type="Pfam" id="PF04978">
    <property type="entry name" value="MST"/>
    <property type="match status" value="1"/>
</dbReference>
<accession>A0A917P811</accession>
<sequence>MWMAGRSPYAGGIVSDPDRLYRILPQPPFTPQIGALVEMMNYARSTTLQAVHDLSVNELDAVPPGFSNSIGMLLAHVAATDRLYQTASFEGVDPYETEAYAPFVGAMSFGKDGERVQGRTLEELLAQLAEVREETLRQFAARDDAWLQEVMTAWDDFRPNQHWAWFHVMEDEVSHRGQIRVIRNALRAARG</sequence>
<dbReference type="Proteomes" id="UP000635726">
    <property type="component" value="Unassembled WGS sequence"/>
</dbReference>
<dbReference type="InterPro" id="IPR034660">
    <property type="entry name" value="DinB/YfiT-like"/>
</dbReference>
<evidence type="ECO:0000313" key="1">
    <source>
        <dbReference type="EMBL" id="GGJ66238.1"/>
    </source>
</evidence>
<keyword evidence="2" id="KW-1185">Reference proteome</keyword>
<dbReference type="Gene3D" id="1.20.120.450">
    <property type="entry name" value="dinb family like domain"/>
    <property type="match status" value="1"/>
</dbReference>
<dbReference type="InterPro" id="IPR007061">
    <property type="entry name" value="MST-like"/>
</dbReference>
<organism evidence="1 2">
    <name type="scientific">Deinococcus aquiradiocola</name>
    <dbReference type="NCBI Taxonomy" id="393059"/>
    <lineage>
        <taxon>Bacteria</taxon>
        <taxon>Thermotogati</taxon>
        <taxon>Deinococcota</taxon>
        <taxon>Deinococci</taxon>
        <taxon>Deinococcales</taxon>
        <taxon>Deinococcaceae</taxon>
        <taxon>Deinococcus</taxon>
    </lineage>
</organism>
<evidence type="ECO:0008006" key="3">
    <source>
        <dbReference type="Google" id="ProtNLM"/>
    </source>
</evidence>
<reference evidence="1" key="1">
    <citation type="journal article" date="2014" name="Int. J. Syst. Evol. Microbiol.">
        <title>Complete genome sequence of Corynebacterium casei LMG S-19264T (=DSM 44701T), isolated from a smear-ripened cheese.</title>
        <authorList>
            <consortium name="US DOE Joint Genome Institute (JGI-PGF)"/>
            <person name="Walter F."/>
            <person name="Albersmeier A."/>
            <person name="Kalinowski J."/>
            <person name="Ruckert C."/>
        </authorList>
    </citation>
    <scope>NUCLEOTIDE SEQUENCE</scope>
    <source>
        <strain evidence="1">JCM 14371</strain>
    </source>
</reference>